<dbReference type="Gene3D" id="3.40.50.150">
    <property type="entry name" value="Vaccinia Virus protein VP39"/>
    <property type="match status" value="1"/>
</dbReference>
<dbReference type="InterPro" id="IPR029063">
    <property type="entry name" value="SAM-dependent_MTases_sf"/>
</dbReference>
<dbReference type="Proteomes" id="UP000650628">
    <property type="component" value="Unassembled WGS sequence"/>
</dbReference>
<proteinExistence type="predicted"/>
<accession>A0A8J3TY00</accession>
<dbReference type="EMBL" id="BOOO01000040">
    <property type="protein sequence ID" value="GII33402.1"/>
    <property type="molecule type" value="Genomic_DNA"/>
</dbReference>
<protein>
    <submittedName>
        <fullName evidence="1">Uncharacterized protein</fullName>
    </submittedName>
</protein>
<keyword evidence="2" id="KW-1185">Reference proteome</keyword>
<organism evidence="1 2">
    <name type="scientific">Planotetraspora mira</name>
    <dbReference type="NCBI Taxonomy" id="58121"/>
    <lineage>
        <taxon>Bacteria</taxon>
        <taxon>Bacillati</taxon>
        <taxon>Actinomycetota</taxon>
        <taxon>Actinomycetes</taxon>
        <taxon>Streptosporangiales</taxon>
        <taxon>Streptosporangiaceae</taxon>
        <taxon>Planotetraspora</taxon>
    </lineage>
</organism>
<sequence length="85" mass="9702">METVPIPLDCVDGFTEAYYGRPERFLEPEVRRSQSAWGFVDHDAEQCAVDRLRADLESGAWDARFGHLRDQPEFHGSLRLVIGLP</sequence>
<comment type="caution">
    <text evidence="1">The sequence shown here is derived from an EMBL/GenBank/DDBJ whole genome shotgun (WGS) entry which is preliminary data.</text>
</comment>
<gene>
    <name evidence="1" type="ORF">Pmi06nite_68440</name>
</gene>
<reference evidence="1 2" key="1">
    <citation type="submission" date="2021-01" db="EMBL/GenBank/DDBJ databases">
        <title>Whole genome shotgun sequence of Planotetraspora mira NBRC 15435.</title>
        <authorList>
            <person name="Komaki H."/>
            <person name="Tamura T."/>
        </authorList>
    </citation>
    <scope>NUCLEOTIDE SEQUENCE [LARGE SCALE GENOMIC DNA]</scope>
    <source>
        <strain evidence="1 2">NBRC 15435</strain>
    </source>
</reference>
<name>A0A8J3TY00_9ACTN</name>
<dbReference type="AlphaFoldDB" id="A0A8J3TY00"/>
<evidence type="ECO:0000313" key="1">
    <source>
        <dbReference type="EMBL" id="GII33402.1"/>
    </source>
</evidence>
<dbReference type="RefSeq" id="WP_203957245.1">
    <property type="nucleotide sequence ID" value="NZ_BOOO01000040.1"/>
</dbReference>
<evidence type="ECO:0000313" key="2">
    <source>
        <dbReference type="Proteomes" id="UP000650628"/>
    </source>
</evidence>